<dbReference type="EMBL" id="SGWZ01000006">
    <property type="protein sequence ID" value="RZS65370.1"/>
    <property type="molecule type" value="Genomic_DNA"/>
</dbReference>
<comment type="caution">
    <text evidence="3">The sequence shown here is derived from an EMBL/GenBank/DDBJ whole genome shotgun (WGS) entry which is preliminary data.</text>
</comment>
<evidence type="ECO:0000256" key="1">
    <source>
        <dbReference type="ARBA" id="ARBA00006484"/>
    </source>
</evidence>
<dbReference type="PANTHER" id="PTHR42760:SF123">
    <property type="entry name" value="OXIDOREDUCTASE"/>
    <property type="match status" value="1"/>
</dbReference>
<dbReference type="SMART" id="SM00822">
    <property type="entry name" value="PKS_KR"/>
    <property type="match status" value="1"/>
</dbReference>
<dbReference type="Pfam" id="PF13561">
    <property type="entry name" value="adh_short_C2"/>
    <property type="match status" value="1"/>
</dbReference>
<feature type="domain" description="Ketoreductase" evidence="2">
    <location>
        <begin position="19"/>
        <end position="203"/>
    </location>
</feature>
<dbReference type="CDD" id="cd05233">
    <property type="entry name" value="SDR_c"/>
    <property type="match status" value="1"/>
</dbReference>
<dbReference type="InterPro" id="IPR057326">
    <property type="entry name" value="KR_dom"/>
</dbReference>
<proteinExistence type="inferred from homology"/>
<organism evidence="3 4">
    <name type="scientific">Kerstersia gyiorum</name>
    <dbReference type="NCBI Taxonomy" id="206506"/>
    <lineage>
        <taxon>Bacteria</taxon>
        <taxon>Pseudomonadati</taxon>
        <taxon>Pseudomonadota</taxon>
        <taxon>Betaproteobacteria</taxon>
        <taxon>Burkholderiales</taxon>
        <taxon>Alcaligenaceae</taxon>
        <taxon>Kerstersia</taxon>
    </lineage>
</organism>
<dbReference type="FunFam" id="3.40.50.720:FF:000084">
    <property type="entry name" value="Short-chain dehydrogenase reductase"/>
    <property type="match status" value="1"/>
</dbReference>
<evidence type="ECO:0000313" key="4">
    <source>
        <dbReference type="Proteomes" id="UP000292039"/>
    </source>
</evidence>
<dbReference type="Proteomes" id="UP000292039">
    <property type="component" value="Unassembled WGS sequence"/>
</dbReference>
<dbReference type="AlphaFoldDB" id="A0A4V2EZ61"/>
<dbReference type="PANTHER" id="PTHR42760">
    <property type="entry name" value="SHORT-CHAIN DEHYDROGENASES/REDUCTASES FAMILY MEMBER"/>
    <property type="match status" value="1"/>
</dbReference>
<name>A0A4V2EZ61_9BURK</name>
<dbReference type="PRINTS" id="PR00081">
    <property type="entry name" value="GDHRDH"/>
</dbReference>
<evidence type="ECO:0000259" key="2">
    <source>
        <dbReference type="SMART" id="SM00822"/>
    </source>
</evidence>
<evidence type="ECO:0000313" key="3">
    <source>
        <dbReference type="EMBL" id="RZS65370.1"/>
    </source>
</evidence>
<protein>
    <submittedName>
        <fullName evidence="3">NAD(P)-dependent dehydrogenase (Short-subunit alcohol dehydrogenase family)</fullName>
    </submittedName>
</protein>
<comment type="similarity">
    <text evidence="1">Belongs to the short-chain dehydrogenases/reductases (SDR) family.</text>
</comment>
<dbReference type="InterPro" id="IPR020904">
    <property type="entry name" value="Sc_DH/Rdtase_CS"/>
</dbReference>
<dbReference type="NCBIfam" id="NF005559">
    <property type="entry name" value="PRK07231.1"/>
    <property type="match status" value="1"/>
</dbReference>
<dbReference type="GO" id="GO:0030497">
    <property type="term" value="P:fatty acid elongation"/>
    <property type="evidence" value="ECO:0007669"/>
    <property type="project" value="TreeGrafter"/>
</dbReference>
<reference evidence="3 4" key="1">
    <citation type="submission" date="2019-02" db="EMBL/GenBank/DDBJ databases">
        <title>Genomic Encyclopedia of Type Strains, Phase IV (KMG-IV): sequencing the most valuable type-strain genomes for metagenomic binning, comparative biology and taxonomic classification.</title>
        <authorList>
            <person name="Goeker M."/>
        </authorList>
    </citation>
    <scope>NUCLEOTIDE SEQUENCE [LARGE SCALE GENOMIC DNA]</scope>
    <source>
        <strain evidence="3 4">DSM 16618</strain>
    </source>
</reference>
<dbReference type="RefSeq" id="WP_127773135.1">
    <property type="nucleotide sequence ID" value="NZ_CBCSEB010000004.1"/>
</dbReference>
<dbReference type="PRINTS" id="PR00080">
    <property type="entry name" value="SDRFAMILY"/>
</dbReference>
<dbReference type="InterPro" id="IPR036291">
    <property type="entry name" value="NAD(P)-bd_dom_sf"/>
</dbReference>
<dbReference type="PROSITE" id="PS00061">
    <property type="entry name" value="ADH_SHORT"/>
    <property type="match status" value="1"/>
</dbReference>
<sequence>MVSPLPRNSVEDWLALRGRVAVVTGAASGIGAAIASSLSQAGASVALLDRDIPAAQRLADSLALRGGQAMAVACDTASETSTRDAAQHVQANLGAASILVNNAGLLRSSALADVSLEEWNQILAVNLTGYLLCARAFAPQLRKQGDGSIVNIASIAARFPQTRSGAYSASKAGILLLSRQLAAEWGQSGIRSNAICPGMIRTPLSATFYAQPGVEAARAAMTASRRVGEPEDIANAVLFLASPRAGYVNGAELMVDGGMSSMLMDMVPRPGFNHGGATQAA</sequence>
<gene>
    <name evidence="3" type="ORF">EV679_3161</name>
</gene>
<dbReference type="InterPro" id="IPR002347">
    <property type="entry name" value="SDR_fam"/>
</dbReference>
<dbReference type="Gene3D" id="3.40.50.720">
    <property type="entry name" value="NAD(P)-binding Rossmann-like Domain"/>
    <property type="match status" value="1"/>
</dbReference>
<dbReference type="GO" id="GO:0016616">
    <property type="term" value="F:oxidoreductase activity, acting on the CH-OH group of donors, NAD or NADP as acceptor"/>
    <property type="evidence" value="ECO:0007669"/>
    <property type="project" value="TreeGrafter"/>
</dbReference>
<accession>A0A4V2EZ61</accession>
<dbReference type="SUPFAM" id="SSF51735">
    <property type="entry name" value="NAD(P)-binding Rossmann-fold domains"/>
    <property type="match status" value="1"/>
</dbReference>